<feature type="region of interest" description="Disordered" evidence="1">
    <location>
        <begin position="88"/>
        <end position="120"/>
    </location>
</feature>
<dbReference type="InParanoid" id="G9MI56"/>
<dbReference type="AlphaFoldDB" id="G9MI56"/>
<dbReference type="VEuPathDB" id="FungiDB:TRIVIDRAFT_218955"/>
<dbReference type="OrthoDB" id="10609887at2759"/>
<dbReference type="EMBL" id="ABDF02000003">
    <property type="protein sequence ID" value="EHK25173.1"/>
    <property type="molecule type" value="Genomic_DNA"/>
</dbReference>
<proteinExistence type="predicted"/>
<keyword evidence="3" id="KW-1185">Reference proteome</keyword>
<name>G9MI56_HYPVG</name>
<feature type="compositionally biased region" description="Polar residues" evidence="1">
    <location>
        <begin position="90"/>
        <end position="112"/>
    </location>
</feature>
<evidence type="ECO:0000313" key="3">
    <source>
        <dbReference type="Proteomes" id="UP000007115"/>
    </source>
</evidence>
<dbReference type="RefSeq" id="XP_013959387.1">
    <property type="nucleotide sequence ID" value="XM_014103912.1"/>
</dbReference>
<evidence type="ECO:0000256" key="1">
    <source>
        <dbReference type="SAM" id="MobiDB-lite"/>
    </source>
</evidence>
<dbReference type="HOGENOM" id="CLU_2049989_0_0_1"/>
<comment type="caution">
    <text evidence="2">The sequence shown here is derived from an EMBL/GenBank/DDBJ whole genome shotgun (WGS) entry which is preliminary data.</text>
</comment>
<evidence type="ECO:0000313" key="2">
    <source>
        <dbReference type="EMBL" id="EHK25173.1"/>
    </source>
</evidence>
<gene>
    <name evidence="2" type="ORF">TRIVIDRAFT_218955</name>
</gene>
<dbReference type="GeneID" id="25791378"/>
<reference evidence="2 3" key="1">
    <citation type="journal article" date="2011" name="Genome Biol.">
        <title>Comparative genome sequence analysis underscores mycoparasitism as the ancestral life style of Trichoderma.</title>
        <authorList>
            <person name="Kubicek C.P."/>
            <person name="Herrera-Estrella A."/>
            <person name="Seidl-Seiboth V."/>
            <person name="Martinez D.A."/>
            <person name="Druzhinina I.S."/>
            <person name="Thon M."/>
            <person name="Zeilinger S."/>
            <person name="Casas-Flores S."/>
            <person name="Horwitz B.A."/>
            <person name="Mukherjee P.K."/>
            <person name="Mukherjee M."/>
            <person name="Kredics L."/>
            <person name="Alcaraz L.D."/>
            <person name="Aerts A."/>
            <person name="Antal Z."/>
            <person name="Atanasova L."/>
            <person name="Cervantes-Badillo M.G."/>
            <person name="Challacombe J."/>
            <person name="Chertkov O."/>
            <person name="McCluskey K."/>
            <person name="Coulpier F."/>
            <person name="Deshpande N."/>
            <person name="von Doehren H."/>
            <person name="Ebbole D.J."/>
            <person name="Esquivel-Naranjo E.U."/>
            <person name="Fekete E."/>
            <person name="Flipphi M."/>
            <person name="Glaser F."/>
            <person name="Gomez-Rodriguez E.Y."/>
            <person name="Gruber S."/>
            <person name="Han C."/>
            <person name="Henrissat B."/>
            <person name="Hermosa R."/>
            <person name="Hernandez-Onate M."/>
            <person name="Karaffa L."/>
            <person name="Kosti I."/>
            <person name="Le Crom S."/>
            <person name="Lindquist E."/>
            <person name="Lucas S."/>
            <person name="Luebeck M."/>
            <person name="Luebeck P.S."/>
            <person name="Margeot A."/>
            <person name="Metz B."/>
            <person name="Misra M."/>
            <person name="Nevalainen H."/>
            <person name="Omann M."/>
            <person name="Packer N."/>
            <person name="Perrone G."/>
            <person name="Uresti-Rivera E.E."/>
            <person name="Salamov A."/>
            <person name="Schmoll M."/>
            <person name="Seiboth B."/>
            <person name="Shapiro H."/>
            <person name="Sukno S."/>
            <person name="Tamayo-Ramos J.A."/>
            <person name="Tisch D."/>
            <person name="Wiest A."/>
            <person name="Wilkinson H.H."/>
            <person name="Zhang M."/>
            <person name="Coutinho P.M."/>
            <person name="Kenerley C.M."/>
            <person name="Monte E."/>
            <person name="Baker S.E."/>
            <person name="Grigoriev I.V."/>
        </authorList>
    </citation>
    <scope>NUCLEOTIDE SEQUENCE [LARGE SCALE GENOMIC DNA]</scope>
    <source>
        <strain evidence="3">Gv29-8 / FGSC 10586</strain>
    </source>
</reference>
<organism evidence="2 3">
    <name type="scientific">Hypocrea virens (strain Gv29-8 / FGSC 10586)</name>
    <name type="common">Gliocladium virens</name>
    <name type="synonym">Trichoderma virens</name>
    <dbReference type="NCBI Taxonomy" id="413071"/>
    <lineage>
        <taxon>Eukaryota</taxon>
        <taxon>Fungi</taxon>
        <taxon>Dikarya</taxon>
        <taxon>Ascomycota</taxon>
        <taxon>Pezizomycotina</taxon>
        <taxon>Sordariomycetes</taxon>
        <taxon>Hypocreomycetidae</taxon>
        <taxon>Hypocreales</taxon>
        <taxon>Hypocreaceae</taxon>
        <taxon>Trichoderma</taxon>
    </lineage>
</organism>
<dbReference type="Proteomes" id="UP000007115">
    <property type="component" value="Unassembled WGS sequence"/>
</dbReference>
<protein>
    <submittedName>
        <fullName evidence="2">Uncharacterized protein</fullName>
    </submittedName>
</protein>
<sequence length="120" mass="12838">MSRRRSNELLVLGHNKPVRMGNYADFVREAVVLFVAVAEEDAWAWDVQCSLVANGCAHGTHGTHGTAGAIVPTLQVPVPLAKAVSGSCCPHSSTLPEWSHRSSNYGTSQNVEGQPGESER</sequence>
<accession>G9MI56</accession>